<dbReference type="InterPro" id="IPR002401">
    <property type="entry name" value="Cyt_P450_E_grp-I"/>
</dbReference>
<evidence type="ECO:0000256" key="2">
    <source>
        <dbReference type="ARBA" id="ARBA00005179"/>
    </source>
</evidence>
<dbReference type="InterPro" id="IPR001128">
    <property type="entry name" value="Cyt_P450"/>
</dbReference>
<accession>A0A8S0WHK5</accession>
<keyword evidence="7 9" id="KW-0408">Iron</keyword>
<evidence type="ECO:0000256" key="11">
    <source>
        <dbReference type="SAM" id="Phobius"/>
    </source>
</evidence>
<name>A0A8S0WHK5_CYCAE</name>
<feature type="transmembrane region" description="Helical" evidence="11">
    <location>
        <begin position="6"/>
        <end position="24"/>
    </location>
</feature>
<evidence type="ECO:0000256" key="6">
    <source>
        <dbReference type="ARBA" id="ARBA00023002"/>
    </source>
</evidence>
<dbReference type="GO" id="GO:0005506">
    <property type="term" value="F:iron ion binding"/>
    <property type="evidence" value="ECO:0007669"/>
    <property type="project" value="InterPro"/>
</dbReference>
<evidence type="ECO:0000313" key="13">
    <source>
        <dbReference type="Proteomes" id="UP000467700"/>
    </source>
</evidence>
<evidence type="ECO:0000256" key="10">
    <source>
        <dbReference type="RuleBase" id="RU000461"/>
    </source>
</evidence>
<dbReference type="Gene3D" id="1.10.630.10">
    <property type="entry name" value="Cytochrome P450"/>
    <property type="match status" value="1"/>
</dbReference>
<dbReference type="EMBL" id="CACVBS010000036">
    <property type="protein sequence ID" value="CAA7262413.1"/>
    <property type="molecule type" value="Genomic_DNA"/>
</dbReference>
<gene>
    <name evidence="12" type="ORF">AAE3_LOCUS4673</name>
</gene>
<keyword evidence="13" id="KW-1185">Reference proteome</keyword>
<evidence type="ECO:0000313" key="12">
    <source>
        <dbReference type="EMBL" id="CAA7262413.1"/>
    </source>
</evidence>
<dbReference type="CDD" id="cd11065">
    <property type="entry name" value="CYP64-like"/>
    <property type="match status" value="1"/>
</dbReference>
<dbReference type="Proteomes" id="UP000467700">
    <property type="component" value="Unassembled WGS sequence"/>
</dbReference>
<comment type="similarity">
    <text evidence="3 10">Belongs to the cytochrome P450 family.</text>
</comment>
<evidence type="ECO:0000256" key="9">
    <source>
        <dbReference type="PIRSR" id="PIRSR602401-1"/>
    </source>
</evidence>
<dbReference type="Pfam" id="PF00067">
    <property type="entry name" value="p450"/>
    <property type="match status" value="1"/>
</dbReference>
<comment type="cofactor">
    <cofactor evidence="1 9">
        <name>heme</name>
        <dbReference type="ChEBI" id="CHEBI:30413"/>
    </cofactor>
</comment>
<keyword evidence="11" id="KW-1133">Transmembrane helix</keyword>
<proteinExistence type="inferred from homology"/>
<keyword evidence="5 9" id="KW-0479">Metal-binding</keyword>
<dbReference type="InterPro" id="IPR017972">
    <property type="entry name" value="Cyt_P450_CS"/>
</dbReference>
<comment type="pathway">
    <text evidence="2">Secondary metabolite biosynthesis.</text>
</comment>
<dbReference type="GO" id="GO:0004497">
    <property type="term" value="F:monooxygenase activity"/>
    <property type="evidence" value="ECO:0007669"/>
    <property type="project" value="UniProtKB-KW"/>
</dbReference>
<keyword evidence="6 10" id="KW-0560">Oxidoreductase</keyword>
<evidence type="ECO:0000256" key="7">
    <source>
        <dbReference type="ARBA" id="ARBA00023004"/>
    </source>
</evidence>
<dbReference type="PANTHER" id="PTHR46300">
    <property type="entry name" value="P450, PUTATIVE (EUROFUNG)-RELATED-RELATED"/>
    <property type="match status" value="1"/>
</dbReference>
<dbReference type="SUPFAM" id="SSF48264">
    <property type="entry name" value="Cytochrome P450"/>
    <property type="match status" value="1"/>
</dbReference>
<comment type="caution">
    <text evidence="12">The sequence shown here is derived from an EMBL/GenBank/DDBJ whole genome shotgun (WGS) entry which is preliminary data.</text>
</comment>
<keyword evidence="11" id="KW-0812">Transmembrane</keyword>
<organism evidence="12 13">
    <name type="scientific">Cyclocybe aegerita</name>
    <name type="common">Black poplar mushroom</name>
    <name type="synonym">Agrocybe aegerita</name>
    <dbReference type="NCBI Taxonomy" id="1973307"/>
    <lineage>
        <taxon>Eukaryota</taxon>
        <taxon>Fungi</taxon>
        <taxon>Dikarya</taxon>
        <taxon>Basidiomycota</taxon>
        <taxon>Agaricomycotina</taxon>
        <taxon>Agaricomycetes</taxon>
        <taxon>Agaricomycetidae</taxon>
        <taxon>Agaricales</taxon>
        <taxon>Agaricineae</taxon>
        <taxon>Bolbitiaceae</taxon>
        <taxon>Cyclocybe</taxon>
    </lineage>
</organism>
<dbReference type="AlphaFoldDB" id="A0A8S0WHK5"/>
<keyword evidence="8 10" id="KW-0503">Monooxygenase</keyword>
<dbReference type="OrthoDB" id="2789670at2759"/>
<feature type="binding site" description="axial binding residue" evidence="9">
    <location>
        <position position="437"/>
    </location>
    <ligand>
        <name>heme</name>
        <dbReference type="ChEBI" id="CHEBI:30413"/>
    </ligand>
    <ligandPart>
        <name>Fe</name>
        <dbReference type="ChEBI" id="CHEBI:18248"/>
    </ligandPart>
</feature>
<dbReference type="InterPro" id="IPR050364">
    <property type="entry name" value="Cytochrome_P450_fung"/>
</dbReference>
<dbReference type="PROSITE" id="PS00086">
    <property type="entry name" value="CYTOCHROME_P450"/>
    <property type="match status" value="1"/>
</dbReference>
<dbReference type="PRINTS" id="PR00385">
    <property type="entry name" value="P450"/>
</dbReference>
<evidence type="ECO:0000256" key="3">
    <source>
        <dbReference type="ARBA" id="ARBA00010617"/>
    </source>
</evidence>
<dbReference type="GO" id="GO:0016705">
    <property type="term" value="F:oxidoreductase activity, acting on paired donors, with incorporation or reduction of molecular oxygen"/>
    <property type="evidence" value="ECO:0007669"/>
    <property type="project" value="InterPro"/>
</dbReference>
<evidence type="ECO:0000256" key="1">
    <source>
        <dbReference type="ARBA" id="ARBA00001971"/>
    </source>
</evidence>
<keyword evidence="4 9" id="KW-0349">Heme</keyword>
<evidence type="ECO:0008006" key="14">
    <source>
        <dbReference type="Google" id="ProtNLM"/>
    </source>
</evidence>
<protein>
    <recommendedName>
        <fullName evidence="14">Cytochrome P450</fullName>
    </recommendedName>
</protein>
<sequence>MSSDPSYILLLAAGVFGGLLWYTVSSGRRTKLPPGPKRLPIIGNAHQVPTESPWRAFSEWGKKYGDIIHVDIVGKPIIIINSEKIARDLLVKRATIYSDRPHFVMAGELVGYSAPFAMQSYNDNWRRQRRLISHDFAPTNTPRYHGLQEKEARILVRNVFENPESLVSQVKLRIGIIIFRVTYGYYIKSENDPILTTPLEAMDNFSYSTTPGNFLVDFIPILKYLPRWAPGSGFLTTAEQWRKLLYDSTYRPYTWCKKNLETGQTLLPNLCATILQNPIHQLSEDEETKLIWAASSVLGGGLDTNMSSALTFYLAMILNPRIQEKAQAEIDAVVGKDRLPTINDRPNLPYIRSIIAEVLRSSPAIPLCLPHCTSQDDVYDGLLIPKGSMIMPNIWHMLHNPEVYPNPMEFDPERFHNLDSEMDKVKDLVFGFGRRVCPGMHFAEGTLFAIVSTTLATCKLLPGLNGNGKEDIPKFEFTSGTIVFPKPFTLRVKARSNEALALLAEVSTVVE</sequence>
<dbReference type="PANTHER" id="PTHR46300:SF7">
    <property type="entry name" value="P450, PUTATIVE (EUROFUNG)-RELATED"/>
    <property type="match status" value="1"/>
</dbReference>
<evidence type="ECO:0000256" key="4">
    <source>
        <dbReference type="ARBA" id="ARBA00022617"/>
    </source>
</evidence>
<reference evidence="12 13" key="1">
    <citation type="submission" date="2020-01" db="EMBL/GenBank/DDBJ databases">
        <authorList>
            <person name="Gupta K D."/>
        </authorList>
    </citation>
    <scope>NUCLEOTIDE SEQUENCE [LARGE SCALE GENOMIC DNA]</scope>
</reference>
<evidence type="ECO:0000256" key="8">
    <source>
        <dbReference type="ARBA" id="ARBA00023033"/>
    </source>
</evidence>
<dbReference type="GO" id="GO:0020037">
    <property type="term" value="F:heme binding"/>
    <property type="evidence" value="ECO:0007669"/>
    <property type="project" value="InterPro"/>
</dbReference>
<dbReference type="InterPro" id="IPR036396">
    <property type="entry name" value="Cyt_P450_sf"/>
</dbReference>
<dbReference type="PRINTS" id="PR00463">
    <property type="entry name" value="EP450I"/>
</dbReference>
<evidence type="ECO:0000256" key="5">
    <source>
        <dbReference type="ARBA" id="ARBA00022723"/>
    </source>
</evidence>
<keyword evidence="11" id="KW-0472">Membrane</keyword>